<dbReference type="EMBL" id="AMQM01000631">
    <property type="status" value="NOT_ANNOTATED_CDS"/>
    <property type="molecule type" value="Genomic_DNA"/>
</dbReference>
<evidence type="ECO:0000256" key="3">
    <source>
        <dbReference type="ARBA" id="ARBA00023125"/>
    </source>
</evidence>
<dbReference type="InterPro" id="IPR056428">
    <property type="entry name" value="WH_GTF3C1"/>
</dbReference>
<dbReference type="CTD" id="20198815"/>
<dbReference type="OMA" id="TIIQDGI"/>
<keyword evidence="2" id="KW-0597">Phosphoprotein</keyword>
<reference evidence="10" key="3">
    <citation type="submission" date="2015-06" db="UniProtKB">
        <authorList>
            <consortium name="EnsemblMetazoa"/>
        </authorList>
    </citation>
    <scope>IDENTIFICATION</scope>
</reference>
<feature type="region of interest" description="Disordered" evidence="6">
    <location>
        <begin position="1433"/>
        <end position="1469"/>
    </location>
</feature>
<evidence type="ECO:0000256" key="2">
    <source>
        <dbReference type="ARBA" id="ARBA00022553"/>
    </source>
</evidence>
<dbReference type="InterPro" id="IPR007309">
    <property type="entry name" value="TFIIIC_Bblock-bd"/>
</dbReference>
<comment type="subcellular location">
    <subcellularLocation>
        <location evidence="1">Nucleus</location>
    </subcellularLocation>
</comment>
<gene>
    <name evidence="10" type="primary">20198815</name>
    <name evidence="9" type="ORF">HELRODRAFT_160589</name>
</gene>
<dbReference type="GO" id="GO:0006384">
    <property type="term" value="P:transcription initiation at RNA polymerase III promoter"/>
    <property type="evidence" value="ECO:0000318"/>
    <property type="project" value="GO_Central"/>
</dbReference>
<keyword evidence="4" id="KW-0804">Transcription</keyword>
<dbReference type="OrthoDB" id="6262911at2759"/>
<feature type="domain" description="General transcription factor 3C polypeptide 1 winged-helix" evidence="8">
    <location>
        <begin position="3"/>
        <end position="61"/>
    </location>
</feature>
<dbReference type="PANTHER" id="PTHR15180:SF1">
    <property type="entry name" value="GENERAL TRANSCRIPTION FACTOR 3C POLYPEPTIDE 1"/>
    <property type="match status" value="1"/>
</dbReference>
<dbReference type="STRING" id="6412.T1EQG5"/>
<evidence type="ECO:0000256" key="5">
    <source>
        <dbReference type="ARBA" id="ARBA00023242"/>
    </source>
</evidence>
<dbReference type="HOGENOM" id="CLU_001556_1_0_1"/>
<evidence type="ECO:0000256" key="1">
    <source>
        <dbReference type="ARBA" id="ARBA00004123"/>
    </source>
</evidence>
<dbReference type="FunCoup" id="T1EQG5">
    <property type="interactions" value="153"/>
</dbReference>
<feature type="compositionally biased region" description="Polar residues" evidence="6">
    <location>
        <begin position="1018"/>
        <end position="1032"/>
    </location>
</feature>
<evidence type="ECO:0000313" key="11">
    <source>
        <dbReference type="Proteomes" id="UP000015101"/>
    </source>
</evidence>
<dbReference type="Pfam" id="PF04182">
    <property type="entry name" value="B-block_TFIIIC"/>
    <property type="match status" value="1"/>
</dbReference>
<dbReference type="KEGG" id="hro:HELRODRAFT_160589"/>
<reference evidence="11" key="1">
    <citation type="submission" date="2012-12" db="EMBL/GenBank/DDBJ databases">
        <authorList>
            <person name="Hellsten U."/>
            <person name="Grimwood J."/>
            <person name="Chapman J.A."/>
            <person name="Shapiro H."/>
            <person name="Aerts A."/>
            <person name="Otillar R.P."/>
            <person name="Terry A.Y."/>
            <person name="Boore J.L."/>
            <person name="Simakov O."/>
            <person name="Marletaz F."/>
            <person name="Cho S.-J."/>
            <person name="Edsinger-Gonzales E."/>
            <person name="Havlak P."/>
            <person name="Kuo D.-H."/>
            <person name="Larsson T."/>
            <person name="Lv J."/>
            <person name="Arendt D."/>
            <person name="Savage R."/>
            <person name="Osoegawa K."/>
            <person name="de Jong P."/>
            <person name="Lindberg D.R."/>
            <person name="Seaver E.C."/>
            <person name="Weisblat D.A."/>
            <person name="Putnam N.H."/>
            <person name="Grigoriev I.V."/>
            <person name="Rokhsar D.S."/>
        </authorList>
    </citation>
    <scope>NUCLEOTIDE SEQUENCE</scope>
</reference>
<dbReference type="InterPro" id="IPR044210">
    <property type="entry name" value="Tfc3-like"/>
</dbReference>
<feature type="region of interest" description="Disordered" evidence="6">
    <location>
        <begin position="1013"/>
        <end position="1087"/>
    </location>
</feature>
<evidence type="ECO:0000256" key="6">
    <source>
        <dbReference type="SAM" id="MobiDB-lite"/>
    </source>
</evidence>
<keyword evidence="3" id="KW-0238">DNA-binding</keyword>
<sequence>MDFVEIFLDEIALEGLDGITLPTLWKRVILRPKKFDLSLDDHFKTYIWNHLLIRHKELEFFKLPTPRIPFVYIDRFSFNDEETGVCIEQAKTEDIYPVEIVHESKLGVRGSCSTFKTRVNVTDNVRNGLITYNEVIDNYSESLVIVASQKQRNIALLGVDNCNLNIMNVISDDKLYCFLERIGRSRWQGALTFGNASINTAFNVKPANAFPLRKKLKKYQLITVQFFCMKPAIGISCISGKVLLLTRFHADHTPIYLTHLSMICSMLASEPNKTMMLATAKEKFAGQIPEELFRKLSRLGSKYIRLELRPMREWFPDAQPKDYLTKGKGQERMVKVLRLIQPFVNQDDGGDDDEKTMGDGDDEDACADMDCYGMFPDEFKYPVYLDQSQLSTCYRMIDESGWDGVKGSDFIKRLNIAINDFRTLWRNLERRQCFGSIKVEEGKHRIKKICLSKYKNFHHNQKIIMPDRKSAKLDQSLKSARCSLTTPSQNSTSSLLCSTPMISYPLPSSSFEPFDSSIAPTPEISKQILGDLSIISDVIDNSINANEQNNRPGGSSVVIKFDCSDVDTEIEGVSLTSTYDTAPTSNDTSTIKPSSLASSKTTNSTTNSATDSTSTLRNLMRVRHIMKVIHREIVVYDLNLFKQEIYNAENEKLFTTKSLKRLLKKLADHKKIKVINKTVPEGEFTFYCDLNVEEDGEEVMKVLNFQLLKDRTVSKIPPLEHRPKFGKAKMVHIYLWSLVYGYNMHLMTFDPPDRSVGWCSMTDAIDNMPLSVFIESILSCSPFDIKGLEEHTSDPNKLHAKLHDIPTETTMLMRPALMVFKFHEMQIVRQLTKGRKYLFKFQCTCEVLMKLGLLSFTRCALVKKEEIYMYVHKMASLYDNSNLTTSSSLFPVTDDEGCMMYDFQSLMDIDRYWMALQTLSLDVKSVAPSKPYQTRSNLKEKFRDFINGKDVSEVSDVGFLPGDRLGPGGTDSSLFANLRRNWSLNTEKHMEPGMFTFGGIIDRKPIIDFEAGAEGENRSGQTCSSAETTSEGTSKRGPNVGTKQIRKRGLVSDSKSKPKAKKSKTLLATTENMHDDSAAAPHSKQKRKLCYDEKDEEALRRMTRQRVSWSSQEDRVILLCSLANLFLGNTLKWIVNSTVVRDILHERLECSKNKTAKACLRRKNYLLKKEKVRKNVCVYQAELMHDKELCKEFKENKTYSIYKAKENAEAYIACFCKLEIKFGYNTPENLLEQYSMQLPDTIEELCSKYSIFHPSLDVGKSPKEIDRGDHVLFSTLQNLVHSISLLTDKTGRAHELYQMLSGYSSKVLTPVFKHMIAMGIFTRFRPHKNVNANKVVEHQNIGCYQLSQRYQYIWLTVYPKNVFQKAYDFHASFEPRTHDPCHGSKFMNLLAHSSSSIGLCSLLGLNLDIKVKVTVPAEIVVIDSMEQNENELQNNAIKLNRPKNNKDNDENDDDEYCNDDEDEDDADMQDIKFSTGNSRTFLYWYRCQYTHSKTSKFIDANNSIFINACQVKVKLPPDYQTVFHSDHKVSWGKNREMSSLQSDALLIIIMNSFAQINL</sequence>
<dbReference type="Pfam" id="PF23704">
    <property type="entry name" value="WHD_GTF3C1_N"/>
    <property type="match status" value="1"/>
</dbReference>
<feature type="region of interest" description="Disordered" evidence="6">
    <location>
        <begin position="578"/>
        <end position="613"/>
    </location>
</feature>
<dbReference type="GO" id="GO:0005634">
    <property type="term" value="C:nucleus"/>
    <property type="evidence" value="ECO:0007669"/>
    <property type="project" value="UniProtKB-SubCell"/>
</dbReference>
<dbReference type="eggNOG" id="KOG4560">
    <property type="taxonomic scope" value="Eukaryota"/>
</dbReference>
<evidence type="ECO:0000259" key="7">
    <source>
        <dbReference type="Pfam" id="PF04182"/>
    </source>
</evidence>
<feature type="compositionally biased region" description="Low complexity" evidence="6">
    <location>
        <begin position="594"/>
        <end position="613"/>
    </location>
</feature>
<evidence type="ECO:0000313" key="10">
    <source>
        <dbReference type="EnsemblMetazoa" id="HelroP160589"/>
    </source>
</evidence>
<proteinExistence type="predicted"/>
<feature type="domain" description="B-block binding subunit of TFIIIC" evidence="7">
    <location>
        <begin position="176"/>
        <end position="250"/>
    </location>
</feature>
<dbReference type="GO" id="GO:0000127">
    <property type="term" value="C:transcription factor TFIIIC complex"/>
    <property type="evidence" value="ECO:0000318"/>
    <property type="project" value="GO_Central"/>
</dbReference>
<accession>T1EQG5</accession>
<feature type="compositionally biased region" description="Acidic residues" evidence="6">
    <location>
        <begin position="1449"/>
        <end position="1468"/>
    </location>
</feature>
<dbReference type="GO" id="GO:0042791">
    <property type="term" value="P:5S class rRNA transcription by RNA polymerase III"/>
    <property type="evidence" value="ECO:0000318"/>
    <property type="project" value="GO_Central"/>
</dbReference>
<dbReference type="GO" id="GO:0003677">
    <property type="term" value="F:DNA binding"/>
    <property type="evidence" value="ECO:0007669"/>
    <property type="project" value="UniProtKB-KW"/>
</dbReference>
<dbReference type="EnsemblMetazoa" id="HelroT160589">
    <property type="protein sequence ID" value="HelroP160589"/>
    <property type="gene ID" value="HelroG160589"/>
</dbReference>
<reference evidence="9 11" key="2">
    <citation type="journal article" date="2013" name="Nature">
        <title>Insights into bilaterian evolution from three spiralian genomes.</title>
        <authorList>
            <person name="Simakov O."/>
            <person name="Marletaz F."/>
            <person name="Cho S.J."/>
            <person name="Edsinger-Gonzales E."/>
            <person name="Havlak P."/>
            <person name="Hellsten U."/>
            <person name="Kuo D.H."/>
            <person name="Larsson T."/>
            <person name="Lv J."/>
            <person name="Arendt D."/>
            <person name="Savage R."/>
            <person name="Osoegawa K."/>
            <person name="de Jong P."/>
            <person name="Grimwood J."/>
            <person name="Chapman J.A."/>
            <person name="Shapiro H."/>
            <person name="Aerts A."/>
            <person name="Otillar R.P."/>
            <person name="Terry A.Y."/>
            <person name="Boore J.L."/>
            <person name="Grigoriev I.V."/>
            <person name="Lindberg D.R."/>
            <person name="Seaver E.C."/>
            <person name="Weisblat D.A."/>
            <person name="Putnam N.H."/>
            <person name="Rokhsar D.S."/>
        </authorList>
    </citation>
    <scope>NUCLEOTIDE SEQUENCE</scope>
</reference>
<dbReference type="PANTHER" id="PTHR15180">
    <property type="entry name" value="GENERAL TRANSCRIPTION FACTOR 3C POLYPEPTIDE 1"/>
    <property type="match status" value="1"/>
</dbReference>
<dbReference type="EMBL" id="KB096324">
    <property type="protein sequence ID" value="ESO06418.1"/>
    <property type="molecule type" value="Genomic_DNA"/>
</dbReference>
<dbReference type="Proteomes" id="UP000015101">
    <property type="component" value="Unassembled WGS sequence"/>
</dbReference>
<organism evidence="10 11">
    <name type="scientific">Helobdella robusta</name>
    <name type="common">Californian leech</name>
    <dbReference type="NCBI Taxonomy" id="6412"/>
    <lineage>
        <taxon>Eukaryota</taxon>
        <taxon>Metazoa</taxon>
        <taxon>Spiralia</taxon>
        <taxon>Lophotrochozoa</taxon>
        <taxon>Annelida</taxon>
        <taxon>Clitellata</taxon>
        <taxon>Hirudinea</taxon>
        <taxon>Rhynchobdellida</taxon>
        <taxon>Glossiphoniidae</taxon>
        <taxon>Helobdella</taxon>
    </lineage>
</organism>
<evidence type="ECO:0000259" key="8">
    <source>
        <dbReference type="Pfam" id="PF23704"/>
    </source>
</evidence>
<evidence type="ECO:0000313" key="9">
    <source>
        <dbReference type="EMBL" id="ESO06418.1"/>
    </source>
</evidence>
<protein>
    <submittedName>
        <fullName evidence="9 10">Uncharacterized protein</fullName>
    </submittedName>
</protein>
<dbReference type="GeneID" id="20198815"/>
<keyword evidence="11" id="KW-1185">Reference proteome</keyword>
<name>T1EQG5_HELRO</name>
<evidence type="ECO:0000256" key="4">
    <source>
        <dbReference type="ARBA" id="ARBA00023163"/>
    </source>
</evidence>
<feature type="compositionally biased region" description="Polar residues" evidence="6">
    <location>
        <begin position="578"/>
        <end position="593"/>
    </location>
</feature>
<keyword evidence="5" id="KW-0539">Nucleus</keyword>
<dbReference type="InParanoid" id="T1EQG5"/>
<dbReference type="RefSeq" id="XP_009015786.1">
    <property type="nucleotide sequence ID" value="XM_009017538.1"/>
</dbReference>